<reference evidence="11 12" key="1">
    <citation type="submission" date="2018-06" db="EMBL/GenBank/DDBJ databases">
        <title>Comparative genomics of Brasilonema spp. strains.</title>
        <authorList>
            <person name="Alvarenga D.O."/>
            <person name="Fiore M.F."/>
            <person name="Varani A.M."/>
        </authorList>
    </citation>
    <scope>NUCLEOTIDE SEQUENCE [LARGE SCALE GENOMIC DNA]</scope>
    <source>
        <strain evidence="11 12">CENA114</strain>
    </source>
</reference>
<dbReference type="GO" id="GO:0020037">
    <property type="term" value="F:heme binding"/>
    <property type="evidence" value="ECO:0007669"/>
    <property type="project" value="InterPro"/>
</dbReference>
<evidence type="ECO:0000256" key="8">
    <source>
        <dbReference type="ARBA" id="ARBA00023078"/>
    </source>
</evidence>
<evidence type="ECO:0000256" key="7">
    <source>
        <dbReference type="ARBA" id="ARBA00023004"/>
    </source>
</evidence>
<dbReference type="AlphaFoldDB" id="A0A856MNS0"/>
<dbReference type="PRINTS" id="PR00605">
    <property type="entry name" value="CYTCHROMECIC"/>
</dbReference>
<dbReference type="Proteomes" id="UP000503129">
    <property type="component" value="Chromosome"/>
</dbReference>
<protein>
    <submittedName>
        <fullName evidence="11">Cytochrome C</fullName>
    </submittedName>
</protein>
<dbReference type="NCBIfam" id="NF045930">
    <property type="entry name" value="Cytc6PetJCyano"/>
    <property type="match status" value="1"/>
</dbReference>
<evidence type="ECO:0000256" key="6">
    <source>
        <dbReference type="ARBA" id="ARBA00022982"/>
    </source>
</evidence>
<gene>
    <name evidence="11" type="ORF">DP114_08120</name>
</gene>
<evidence type="ECO:0000256" key="3">
    <source>
        <dbReference type="ARBA" id="ARBA00022448"/>
    </source>
</evidence>
<evidence type="ECO:0000313" key="12">
    <source>
        <dbReference type="Proteomes" id="UP000503129"/>
    </source>
</evidence>
<comment type="similarity">
    <text evidence="2">Belongs to the cytochrome c family. PetJ subfamily.</text>
</comment>
<dbReference type="PANTHER" id="PTHR34688">
    <property type="entry name" value="CYTOCHROME C6, CHLOROPLASTIC"/>
    <property type="match status" value="1"/>
</dbReference>
<evidence type="ECO:0000256" key="2">
    <source>
        <dbReference type="ARBA" id="ARBA00009650"/>
    </source>
</evidence>
<accession>A0A856MNS0</accession>
<dbReference type="InterPro" id="IPR009056">
    <property type="entry name" value="Cyt_c-like_dom"/>
</dbReference>
<dbReference type="SUPFAM" id="SSF46626">
    <property type="entry name" value="Cytochrome c"/>
    <property type="match status" value="1"/>
</dbReference>
<keyword evidence="4 9" id="KW-0349">Heme</keyword>
<dbReference type="InterPro" id="IPR008168">
    <property type="entry name" value="Cyt_C_IC"/>
</dbReference>
<proteinExistence type="inferred from homology"/>
<dbReference type="KEGG" id="bsen:DP114_08120"/>
<keyword evidence="7 9" id="KW-0408">Iron</keyword>
<keyword evidence="8" id="KW-0793">Thylakoid</keyword>
<dbReference type="InterPro" id="IPR023655">
    <property type="entry name" value="Cyt_C6"/>
</dbReference>
<feature type="domain" description="Cytochrome c" evidence="10">
    <location>
        <begin position="30"/>
        <end position="114"/>
    </location>
</feature>
<keyword evidence="12" id="KW-1185">Reference proteome</keyword>
<dbReference type="PANTHER" id="PTHR34688:SF2">
    <property type="entry name" value="CYTOCHROME C6, CHLOROPLASTIC"/>
    <property type="match status" value="1"/>
</dbReference>
<name>A0A856MNS0_9CYAN</name>
<organism evidence="11 12">
    <name type="scientific">Brasilonema sennae CENA114</name>
    <dbReference type="NCBI Taxonomy" id="415709"/>
    <lineage>
        <taxon>Bacteria</taxon>
        <taxon>Bacillati</taxon>
        <taxon>Cyanobacteriota</taxon>
        <taxon>Cyanophyceae</taxon>
        <taxon>Nostocales</taxon>
        <taxon>Scytonemataceae</taxon>
        <taxon>Brasilonema</taxon>
        <taxon>Bromeliae group (in: Brasilonema)</taxon>
    </lineage>
</organism>
<keyword evidence="6" id="KW-0249">Electron transport</keyword>
<dbReference type="InterPro" id="IPR036909">
    <property type="entry name" value="Cyt_c-like_dom_sf"/>
</dbReference>
<evidence type="ECO:0000256" key="5">
    <source>
        <dbReference type="ARBA" id="ARBA00022723"/>
    </source>
</evidence>
<dbReference type="GO" id="GO:0009055">
    <property type="term" value="F:electron transfer activity"/>
    <property type="evidence" value="ECO:0007669"/>
    <property type="project" value="InterPro"/>
</dbReference>
<dbReference type="EMBL" id="CP030118">
    <property type="protein sequence ID" value="QDL12152.1"/>
    <property type="molecule type" value="Genomic_DNA"/>
</dbReference>
<evidence type="ECO:0000256" key="9">
    <source>
        <dbReference type="PROSITE-ProRule" id="PRU00433"/>
    </source>
</evidence>
<evidence type="ECO:0000256" key="1">
    <source>
        <dbReference type="ARBA" id="ARBA00004518"/>
    </source>
</evidence>
<evidence type="ECO:0000256" key="4">
    <source>
        <dbReference type="ARBA" id="ARBA00022617"/>
    </source>
</evidence>
<keyword evidence="3" id="KW-0813">Transport</keyword>
<dbReference type="GO" id="GO:0031979">
    <property type="term" value="C:plasma membrane-derived thylakoid lumen"/>
    <property type="evidence" value="ECO:0007669"/>
    <property type="project" value="UniProtKB-SubCell"/>
</dbReference>
<dbReference type="Pfam" id="PF13442">
    <property type="entry name" value="Cytochrome_CBB3"/>
    <property type="match status" value="1"/>
</dbReference>
<sequence>MALLAISLWAAPCWRIALFQFTFIDSALAAEITYGAKIFKANCSSCHIGGGNILISEKTLKKEALSKYLEDYDADSIQAIIYQVQNGKNAMPAFKSKLSEQDIIDVAAYIVEKAEQNWQDS</sequence>
<comment type="subcellular location">
    <subcellularLocation>
        <location evidence="1">Cellular thylakoid lumen</location>
    </subcellularLocation>
</comment>
<dbReference type="PROSITE" id="PS51007">
    <property type="entry name" value="CYTC"/>
    <property type="match status" value="1"/>
</dbReference>
<evidence type="ECO:0000313" key="11">
    <source>
        <dbReference type="EMBL" id="QDL12152.1"/>
    </source>
</evidence>
<dbReference type="GO" id="GO:0005506">
    <property type="term" value="F:iron ion binding"/>
    <property type="evidence" value="ECO:0007669"/>
    <property type="project" value="InterPro"/>
</dbReference>
<evidence type="ECO:0000259" key="10">
    <source>
        <dbReference type="PROSITE" id="PS51007"/>
    </source>
</evidence>
<dbReference type="Gene3D" id="1.10.760.10">
    <property type="entry name" value="Cytochrome c-like domain"/>
    <property type="match status" value="1"/>
</dbReference>
<keyword evidence="5 9" id="KW-0479">Metal-binding</keyword>